<keyword evidence="2" id="KW-0614">Plasmid</keyword>
<protein>
    <recommendedName>
        <fullName evidence="1">Replication initiation protein-like C-terminal domain-containing protein</fullName>
    </recommendedName>
</protein>
<accession>A0A0H5Q505</accession>
<dbReference type="EMBL" id="LN853688">
    <property type="protein sequence ID" value="CRY96484.1"/>
    <property type="molecule type" value="Genomic_DNA"/>
</dbReference>
<evidence type="ECO:0000313" key="2">
    <source>
        <dbReference type="EMBL" id="CRY96484.1"/>
    </source>
</evidence>
<geneLocation type="plasmid" evidence="2">
    <name>pRGFK1107</name>
</geneLocation>
<organism evidence="2">
    <name type="scientific">uncultured prokaryote</name>
    <dbReference type="NCBI Taxonomy" id="198431"/>
    <lineage>
        <taxon>unclassified sequences</taxon>
        <taxon>environmental samples</taxon>
    </lineage>
</organism>
<evidence type="ECO:0000259" key="1">
    <source>
        <dbReference type="Pfam" id="PF02486"/>
    </source>
</evidence>
<reference evidence="2" key="2">
    <citation type="submission" date="2015-07" db="EMBL/GenBank/DDBJ databases">
        <title>Plasmids, circular viruses and viroids from rat gut.</title>
        <authorList>
            <person name="Jorgensen T.J."/>
            <person name="Hansen M.A."/>
            <person name="Xu Z."/>
            <person name="Tabak M.A."/>
            <person name="Sorensen S.J."/>
            <person name="Hansen L.H."/>
        </authorList>
    </citation>
    <scope>NUCLEOTIDE SEQUENCE</scope>
    <source>
        <plasmid evidence="2">pRGFK1107</plasmid>
    </source>
</reference>
<dbReference type="InterPro" id="IPR003491">
    <property type="entry name" value="REP-like_C"/>
</dbReference>
<dbReference type="AlphaFoldDB" id="A0A0H5Q505"/>
<sequence>MTAQKTHIDWLRFRTQAEPREVIEALKPAFPEHAKFFNLKHQSKGLLGFQQGALICADDFVIGRMDFGGESQKGWVRVDIPGKGCQWMQPTEIGAIEQLPNSQIRRLDIALTTWNGENGHDRVLQAYLDGKFTNRRPPRLQQILNSDGGRTCNIGTREKSDLFMRNYEKGFEMLAKLGGNLPGITTHIEGSKIQDIYRSEVEFKAVNRDIPWHVIERRDHFFAGAYPFCAEILPGVEVDTLKRRPERESQVSLAAALENGKVQFGPTFFTALHAYHGDIMAVWEKIVGTHHSQPLLEAGVLLVEHE</sequence>
<dbReference type="Pfam" id="PF02486">
    <property type="entry name" value="Rep_trans"/>
    <property type="match status" value="1"/>
</dbReference>
<name>A0A0H5Q505_9ZZZZ</name>
<proteinExistence type="predicted"/>
<feature type="domain" description="Replication initiation protein-like C-terminal" evidence="1">
    <location>
        <begin position="103"/>
        <end position="235"/>
    </location>
</feature>
<reference evidence="2" key="1">
    <citation type="submission" date="2015-06" db="EMBL/GenBank/DDBJ databases">
        <authorList>
            <person name="Joergensen T."/>
        </authorList>
    </citation>
    <scope>NUCLEOTIDE SEQUENCE</scope>
    <source>
        <plasmid evidence="2">pRGFK1107</plasmid>
    </source>
</reference>